<accession>A0ABY0W9W2</accession>
<protein>
    <recommendedName>
        <fullName evidence="3">CHAT domain-containing protein</fullName>
    </recommendedName>
</protein>
<proteinExistence type="predicted"/>
<evidence type="ECO:0000313" key="1">
    <source>
        <dbReference type="EMBL" id="SDU90918.1"/>
    </source>
</evidence>
<evidence type="ECO:0000313" key="2">
    <source>
        <dbReference type="Proteomes" id="UP000199620"/>
    </source>
</evidence>
<organism evidence="1 2">
    <name type="scientific">Pseudomonas brenneri</name>
    <dbReference type="NCBI Taxonomy" id="129817"/>
    <lineage>
        <taxon>Bacteria</taxon>
        <taxon>Pseudomonadati</taxon>
        <taxon>Pseudomonadota</taxon>
        <taxon>Gammaproteobacteria</taxon>
        <taxon>Pseudomonadales</taxon>
        <taxon>Pseudomonadaceae</taxon>
        <taxon>Pseudomonas</taxon>
    </lineage>
</organism>
<keyword evidence="2" id="KW-1185">Reference proteome</keyword>
<dbReference type="Proteomes" id="UP000199620">
    <property type="component" value="Chromosome I"/>
</dbReference>
<gene>
    <name evidence="1" type="ORF">SAMN04490181_1381</name>
</gene>
<dbReference type="EMBL" id="LT629800">
    <property type="protein sequence ID" value="SDU90918.1"/>
    <property type="molecule type" value="Genomic_DNA"/>
</dbReference>
<reference evidence="1 2" key="1">
    <citation type="submission" date="2016-10" db="EMBL/GenBank/DDBJ databases">
        <authorList>
            <person name="Varghese N."/>
            <person name="Submissions S."/>
        </authorList>
    </citation>
    <scope>NUCLEOTIDE SEQUENCE [LARGE SCALE GENOMIC DNA]</scope>
    <source>
        <strain evidence="1 2">BS2771</strain>
    </source>
</reference>
<sequence length="858" mass="94330">MEDNQRDAQWLGEEDALLGPAIRAALGILIERGDWTWWHEPSHTLTALSRAVPRHMPAKWGGDSSVIDADQWLDPGRALRLGLAFSELFGEHPPKIKIVRSVWSWPDSEQTMGSILHELSVLVGAGRVFPEWERDLRPRFPIVPRVEEGLALVTSPRLQPNGVPRELQRYVEWSNDSRVADIAVSDSVDSLLYTRARLVILYGHSFDTALARVSRLRSDLSAQCAIHVESNENGVAEWLRLFFYSSTELGMDFADAIEHAESKSGLRTTVLASTQSYFLSRDSFYLEPIVKGRDSGDYEYQGIRDRSIAYRVADIDPIEKLSEIINAPPPPTERVLDATTQQDGIEIKQWPKVGLVDIDINIRVKTPLRNGYNRPSFPDERVEWRGESKTLQVHMFELGRQPVSQSMSLSRTGDSTIASFRREAGHTAVDLRFLVSDGAQILQTARLQTASGQPINFFIENIVTPVHREKKNFGVALLVNESLGNRPSVTFITGDGEAIFSPLSDHQIELARGSLLQALEQAVANPKAPLESLMMKLANRGSLLQKELQSVVPNWPGNQGRVQLVTQSDAFFPIEYLYDGQLPESPRASLCAERAGCLRKGRAIENCSIREAGEQLCPMGFLGISGVIERHSWKPGKGAALWDLVEGDRPNRHRIGDLSTVAFAASNRADKFADADVLPHPVVRIANIETSLDVKNIPDWKDWKLRLQQDSPSLLLLLVHLDGEVVYVGDDCGLNLGSIGTQHVGGASVVIAIGCTSGLADIPGGSLPAIFQRNGARVVVAAMTNVLGRHANRVGNELAVRLKKAAIARESTTVGEIISAIRRELLADGLALGLAVVAFGDADIVLGKDTKGIGHVSY</sequence>
<evidence type="ECO:0008006" key="3">
    <source>
        <dbReference type="Google" id="ProtNLM"/>
    </source>
</evidence>
<name>A0ABY0W9W2_9PSED</name>